<dbReference type="GO" id="GO:0017004">
    <property type="term" value="P:cytochrome complex assembly"/>
    <property type="evidence" value="ECO:0007669"/>
    <property type="project" value="UniProtKB-KW"/>
</dbReference>
<protein>
    <submittedName>
        <fullName evidence="7">Thiol-disulfide isomerase or thioredoxin</fullName>
    </submittedName>
</protein>
<dbReference type="InterPro" id="IPR050553">
    <property type="entry name" value="Thioredoxin_ResA/DsbE_sf"/>
</dbReference>
<dbReference type="RefSeq" id="WP_142529176.1">
    <property type="nucleotide sequence ID" value="NZ_CBCSJO010000008.1"/>
</dbReference>
<dbReference type="AlphaFoldDB" id="A0A521EEK0"/>
<dbReference type="PANTHER" id="PTHR42852">
    <property type="entry name" value="THIOL:DISULFIDE INTERCHANGE PROTEIN DSBE"/>
    <property type="match status" value="1"/>
</dbReference>
<name>A0A521EEK0_9SPHI</name>
<gene>
    <name evidence="7" type="ORF">SAMN06265348_10814</name>
</gene>
<evidence type="ECO:0000256" key="2">
    <source>
        <dbReference type="ARBA" id="ARBA00022748"/>
    </source>
</evidence>
<feature type="signal peptide" evidence="5">
    <location>
        <begin position="1"/>
        <end position="22"/>
    </location>
</feature>
<accession>A0A521EEK0</accession>
<keyword evidence="5" id="KW-0732">Signal</keyword>
<organism evidence="7 8">
    <name type="scientific">Pedobacter westerhofensis</name>
    <dbReference type="NCBI Taxonomy" id="425512"/>
    <lineage>
        <taxon>Bacteria</taxon>
        <taxon>Pseudomonadati</taxon>
        <taxon>Bacteroidota</taxon>
        <taxon>Sphingobacteriia</taxon>
        <taxon>Sphingobacteriales</taxon>
        <taxon>Sphingobacteriaceae</taxon>
        <taxon>Pedobacter</taxon>
    </lineage>
</organism>
<dbReference type="PROSITE" id="PS51352">
    <property type="entry name" value="THIOREDOXIN_2"/>
    <property type="match status" value="1"/>
</dbReference>
<evidence type="ECO:0000256" key="4">
    <source>
        <dbReference type="ARBA" id="ARBA00023284"/>
    </source>
</evidence>
<dbReference type="Proteomes" id="UP000320300">
    <property type="component" value="Unassembled WGS sequence"/>
</dbReference>
<proteinExistence type="predicted"/>
<keyword evidence="8" id="KW-1185">Reference proteome</keyword>
<comment type="subcellular location">
    <subcellularLocation>
        <location evidence="1">Cell envelope</location>
    </subcellularLocation>
</comment>
<evidence type="ECO:0000259" key="6">
    <source>
        <dbReference type="PROSITE" id="PS51352"/>
    </source>
</evidence>
<feature type="domain" description="Thioredoxin" evidence="6">
    <location>
        <begin position="356"/>
        <end position="506"/>
    </location>
</feature>
<dbReference type="InterPro" id="IPR013766">
    <property type="entry name" value="Thioredoxin_domain"/>
</dbReference>
<dbReference type="Pfam" id="PF13905">
    <property type="entry name" value="Thioredoxin_8"/>
    <property type="match status" value="1"/>
</dbReference>
<evidence type="ECO:0000313" key="7">
    <source>
        <dbReference type="EMBL" id="SMO82325.1"/>
    </source>
</evidence>
<dbReference type="OrthoDB" id="9815205at2"/>
<dbReference type="Gene3D" id="3.40.30.10">
    <property type="entry name" value="Glutaredoxin"/>
    <property type="match status" value="1"/>
</dbReference>
<dbReference type="InterPro" id="IPR036249">
    <property type="entry name" value="Thioredoxin-like_sf"/>
</dbReference>
<dbReference type="InterPro" id="IPR012336">
    <property type="entry name" value="Thioredoxin-like_fold"/>
</dbReference>
<dbReference type="EMBL" id="FXTN01000008">
    <property type="protein sequence ID" value="SMO82325.1"/>
    <property type="molecule type" value="Genomic_DNA"/>
</dbReference>
<dbReference type="GO" id="GO:0030313">
    <property type="term" value="C:cell envelope"/>
    <property type="evidence" value="ECO:0007669"/>
    <property type="project" value="UniProtKB-SubCell"/>
</dbReference>
<sequence length="506" mass="58076">MNNALKIFLFIFFCIISQISVADDKQTYKTIIKGIFTSPDVNGKPITLYYASEYFGISSLPLRGNKLKAKIKDQTFEFEFSEQAPYLYFLLEYVDGSDANYALKYPERLKVNYKTLLIKSGASIVINISDKSGISISGKDAELIDCQFKLDSISSNTFKAGIKKNKQPSTYEKLLTLANHYEDIYNRQRSYLQNNCTKIDSFSKEVIKLDCYFELEDRLMSASRSIFDNTADVQKKNKDKLKFYIDHFLFSTYPIESTEKAALFSRQYVDFLIKKQIRDMDILMEVTSLWVRPTFGQLYDKMSQAYTGTLREKILAGYFLNQFVLSEAPEYYLDLALKSFKIPEYRTIIQDIKKSRGTGEPAFNFSLTDTTGNNVTLQMLKGKLLVLDFWFSGCGGCAYLNEKMSPVYEYYKGNPNIQFVSISTDKKVETWKNSVKSGVYSHTGSLNLFTDGLSREHPIIKHYDIYAYPTLILIDKNGNIITSSPPHPRTPEAAQRFISLIDRNLN</sequence>
<evidence type="ECO:0000256" key="5">
    <source>
        <dbReference type="SAM" id="SignalP"/>
    </source>
</evidence>
<evidence type="ECO:0000256" key="3">
    <source>
        <dbReference type="ARBA" id="ARBA00023157"/>
    </source>
</evidence>
<keyword evidence="2" id="KW-0201">Cytochrome c-type biogenesis</keyword>
<dbReference type="SUPFAM" id="SSF52833">
    <property type="entry name" value="Thioredoxin-like"/>
    <property type="match status" value="1"/>
</dbReference>
<keyword evidence="3" id="KW-1015">Disulfide bond</keyword>
<evidence type="ECO:0000313" key="8">
    <source>
        <dbReference type="Proteomes" id="UP000320300"/>
    </source>
</evidence>
<dbReference type="GO" id="GO:0016853">
    <property type="term" value="F:isomerase activity"/>
    <property type="evidence" value="ECO:0007669"/>
    <property type="project" value="UniProtKB-KW"/>
</dbReference>
<dbReference type="PANTHER" id="PTHR42852:SF6">
    <property type="entry name" value="THIOL:DISULFIDE INTERCHANGE PROTEIN DSBE"/>
    <property type="match status" value="1"/>
</dbReference>
<keyword evidence="7" id="KW-0413">Isomerase</keyword>
<dbReference type="CDD" id="cd02966">
    <property type="entry name" value="TlpA_like_family"/>
    <property type="match status" value="1"/>
</dbReference>
<evidence type="ECO:0000256" key="1">
    <source>
        <dbReference type="ARBA" id="ARBA00004196"/>
    </source>
</evidence>
<reference evidence="7 8" key="1">
    <citation type="submission" date="2017-05" db="EMBL/GenBank/DDBJ databases">
        <authorList>
            <person name="Varghese N."/>
            <person name="Submissions S."/>
        </authorList>
    </citation>
    <scope>NUCLEOTIDE SEQUENCE [LARGE SCALE GENOMIC DNA]</scope>
    <source>
        <strain evidence="7 8">DSM 19036</strain>
    </source>
</reference>
<keyword evidence="4" id="KW-0676">Redox-active center</keyword>
<feature type="chain" id="PRO_5021920337" evidence="5">
    <location>
        <begin position="23"/>
        <end position="506"/>
    </location>
</feature>